<keyword evidence="3" id="KW-1185">Reference proteome</keyword>
<protein>
    <submittedName>
        <fullName evidence="2">Uncharacterized protein</fullName>
    </submittedName>
</protein>
<dbReference type="Proteomes" id="UP000326837">
    <property type="component" value="Chromosome"/>
</dbReference>
<proteinExistence type="predicted"/>
<dbReference type="PROSITE" id="PS00018">
    <property type="entry name" value="EF_HAND_1"/>
    <property type="match status" value="1"/>
</dbReference>
<dbReference type="NCBIfam" id="TIGR02601">
    <property type="entry name" value="autotrns_rpt"/>
    <property type="match status" value="1"/>
</dbReference>
<evidence type="ECO:0000256" key="1">
    <source>
        <dbReference type="ARBA" id="ARBA00022729"/>
    </source>
</evidence>
<dbReference type="InterPro" id="IPR013424">
    <property type="entry name" value="Ice-binding_C"/>
</dbReference>
<dbReference type="InterPro" id="IPR018247">
    <property type="entry name" value="EF_Hand_1_Ca_BS"/>
</dbReference>
<dbReference type="NCBIfam" id="TIGR02595">
    <property type="entry name" value="PEP_CTERM"/>
    <property type="match status" value="1"/>
</dbReference>
<keyword evidence="1" id="KW-0732">Signal</keyword>
<dbReference type="Pfam" id="PF12951">
    <property type="entry name" value="PATR"/>
    <property type="match status" value="1"/>
</dbReference>
<sequence length="628" mass="62485">MARRNWPSIHIGSGMLALISIPFAGLVAFGQTSTYVTDTDASGSWHAAGNWDNGIPNATDAVAILNQPISTGVSAGSTYTLSLGGNDTVVGTLTSNNHPTDPTKYFRTQITQGTLVFRTSSGAATLNENLGAADQLESRLRINVPVRVESDLVVNANNSLSRNTNTEFAQRIDGAAARTITKEGQGNLQLGFAGTLGATEGFLGNLVINAGGVRLIIPNGSAAGMLNPTLSKAAGVTVNSGGQLQIGNALSSVTLGPGAELKLNGPGKPAFPGLVTQNGALRFDGAGEVVASFNSPVNLQSASQINVAAADSTGVLSAEVRGVGLLQKSGNGLLKLAAANVYSGGTTISNGALAVSNASGSGVGTGDVAVNAAILGGTGTLGSVGDASNVTLVGGTLAPGDLASTLGANLPTPQLPNLYTSAGRLTILGDLAFDAASTMQVDLTGAVAATGYDQVVSSGAISLSGATLNLSLGAYVPAGTETFTLINNTGNGAISGAFGNYAQGAAVDLAGKTFYINYMGGTGNDVVLSATQPGTEDADFDNDGDVDGADFLTWQRNFGTAGDNAHGNANGDGTVDGLDLAVWRNQFGAGSPANVAASAIPEPASAALLLLAAGALAGARRSATACRK</sequence>
<accession>A0A5K7XGF6</accession>
<dbReference type="InterPro" id="IPR013425">
    <property type="entry name" value="Autotrns_rpt"/>
</dbReference>
<organism evidence="2 3">
    <name type="scientific">Lacipirellula parvula</name>
    <dbReference type="NCBI Taxonomy" id="2650471"/>
    <lineage>
        <taxon>Bacteria</taxon>
        <taxon>Pseudomonadati</taxon>
        <taxon>Planctomycetota</taxon>
        <taxon>Planctomycetia</taxon>
        <taxon>Pirellulales</taxon>
        <taxon>Lacipirellulaceae</taxon>
        <taxon>Lacipirellula</taxon>
    </lineage>
</organism>
<gene>
    <name evidence="2" type="ORF">PLANPX_2935</name>
</gene>
<dbReference type="InterPro" id="IPR012332">
    <property type="entry name" value="Autotransporter_pectin_lyase_C"/>
</dbReference>
<name>A0A5K7XGF6_9BACT</name>
<dbReference type="EMBL" id="AP021861">
    <property type="protein sequence ID" value="BBO33323.1"/>
    <property type="molecule type" value="Genomic_DNA"/>
</dbReference>
<evidence type="ECO:0000313" key="2">
    <source>
        <dbReference type="EMBL" id="BBO33323.1"/>
    </source>
</evidence>
<evidence type="ECO:0000313" key="3">
    <source>
        <dbReference type="Proteomes" id="UP000326837"/>
    </source>
</evidence>
<dbReference type="KEGG" id="lpav:PLANPX_2935"/>
<dbReference type="AlphaFoldDB" id="A0A5K7XGF6"/>
<reference evidence="3" key="1">
    <citation type="submission" date="2019-10" db="EMBL/GenBank/DDBJ databases">
        <title>Lacipirellula parvula gen. nov., sp. nov., representing a lineage of planctomycetes widespread in freshwater anoxic habitats, and description of the family Lacipirellulaceae.</title>
        <authorList>
            <person name="Dedysh S.N."/>
            <person name="Kulichevskaya I.S."/>
            <person name="Beletsky A.V."/>
            <person name="Rakitin A.L."/>
            <person name="Mardanov A.V."/>
            <person name="Ivanova A.A."/>
            <person name="Saltykova V.X."/>
            <person name="Rijpstra W.I.C."/>
            <person name="Sinninghe Damste J.S."/>
            <person name="Ravin N.V."/>
        </authorList>
    </citation>
    <scope>NUCLEOTIDE SEQUENCE [LARGE SCALE GENOMIC DNA]</scope>
    <source>
        <strain evidence="3">PX69</strain>
    </source>
</reference>
<dbReference type="Gene3D" id="2.160.20.20">
    <property type="match status" value="1"/>
</dbReference>